<evidence type="ECO:0000313" key="2">
    <source>
        <dbReference type="EMBL" id="OHA74104.1"/>
    </source>
</evidence>
<dbReference type="InterPro" id="IPR012902">
    <property type="entry name" value="N_methyl_site"/>
</dbReference>
<keyword evidence="1" id="KW-0472">Membrane</keyword>
<gene>
    <name evidence="2" type="ORF">A2940_00425</name>
</gene>
<comment type="caution">
    <text evidence="2">The sequence shown here is derived from an EMBL/GenBank/DDBJ whole genome shotgun (WGS) entry which is preliminary data.</text>
</comment>
<proteinExistence type="predicted"/>
<reference evidence="2 3" key="1">
    <citation type="journal article" date="2016" name="Nat. Commun.">
        <title>Thousands of microbial genomes shed light on interconnected biogeochemical processes in an aquifer system.</title>
        <authorList>
            <person name="Anantharaman K."/>
            <person name="Brown C.T."/>
            <person name="Hug L.A."/>
            <person name="Sharon I."/>
            <person name="Castelle C.J."/>
            <person name="Probst A.J."/>
            <person name="Thomas B.C."/>
            <person name="Singh A."/>
            <person name="Wilkins M.J."/>
            <person name="Karaoz U."/>
            <person name="Brodie E.L."/>
            <person name="Williams K.H."/>
            <person name="Hubbard S.S."/>
            <person name="Banfield J.F."/>
        </authorList>
    </citation>
    <scope>NUCLEOTIDE SEQUENCE [LARGE SCALE GENOMIC DNA]</scope>
</reference>
<dbReference type="AlphaFoldDB" id="A0A1G2RMN6"/>
<dbReference type="InterPro" id="IPR045584">
    <property type="entry name" value="Pilin-like"/>
</dbReference>
<accession>A0A1G2RMN6</accession>
<feature type="transmembrane region" description="Helical" evidence="1">
    <location>
        <begin position="12"/>
        <end position="36"/>
    </location>
</feature>
<keyword evidence="1" id="KW-0812">Transmembrane</keyword>
<dbReference type="EMBL" id="MHUH01000005">
    <property type="protein sequence ID" value="OHA74104.1"/>
    <property type="molecule type" value="Genomic_DNA"/>
</dbReference>
<organism evidence="2 3">
    <name type="scientific">Candidatus Wildermuthbacteria bacterium RIFCSPLOWO2_01_FULL_48_29</name>
    <dbReference type="NCBI Taxonomy" id="1802462"/>
    <lineage>
        <taxon>Bacteria</taxon>
        <taxon>Candidatus Wildermuthiibacteriota</taxon>
    </lineage>
</organism>
<evidence type="ECO:0008006" key="4">
    <source>
        <dbReference type="Google" id="ProtNLM"/>
    </source>
</evidence>
<sequence>MNNQRAFTLIEMLVALAVFGIIIGITSGYLVSAISVQRETLAIRPMVDETSFVAEYMSRALRPAQRSQDASCLSASGLYYEVSPTGDSVTFIDEDERCREMYFEAGAGKIRETIDGVDGALTSSSLDIQNMEFVLPASAERHPQVTFSMEVRPREETASRVLRIQTTISQREF</sequence>
<dbReference type="Proteomes" id="UP000178421">
    <property type="component" value="Unassembled WGS sequence"/>
</dbReference>
<protein>
    <recommendedName>
        <fullName evidence="4">Prepilin-type N-terminal cleavage/methylation domain-containing protein</fullName>
    </recommendedName>
</protein>
<dbReference type="NCBIfam" id="TIGR02532">
    <property type="entry name" value="IV_pilin_GFxxxE"/>
    <property type="match status" value="1"/>
</dbReference>
<keyword evidence="1" id="KW-1133">Transmembrane helix</keyword>
<dbReference type="Pfam" id="PF07963">
    <property type="entry name" value="N_methyl"/>
    <property type="match status" value="1"/>
</dbReference>
<name>A0A1G2RMN6_9BACT</name>
<evidence type="ECO:0000313" key="3">
    <source>
        <dbReference type="Proteomes" id="UP000178421"/>
    </source>
</evidence>
<dbReference type="SUPFAM" id="SSF54523">
    <property type="entry name" value="Pili subunits"/>
    <property type="match status" value="1"/>
</dbReference>
<evidence type="ECO:0000256" key="1">
    <source>
        <dbReference type="SAM" id="Phobius"/>
    </source>
</evidence>